<reference evidence="9 10" key="1">
    <citation type="journal article" date="2019" name="Genome Biol. Evol.">
        <title>Insights into the evolution of the New World diploid cottons (Gossypium, subgenus Houzingenia) based on genome sequencing.</title>
        <authorList>
            <person name="Grover C.E."/>
            <person name="Arick M.A. 2nd"/>
            <person name="Thrash A."/>
            <person name="Conover J.L."/>
            <person name="Sanders W.S."/>
            <person name="Peterson D.G."/>
            <person name="Frelichowski J.E."/>
            <person name="Scheffler J.A."/>
            <person name="Scheffler B.E."/>
            <person name="Wendel J.F."/>
        </authorList>
    </citation>
    <scope>NUCLEOTIDE SEQUENCE [LARGE SCALE GENOMIC DNA]</scope>
    <source>
        <strain evidence="9">1</strain>
        <tissue evidence="9">Leaf</tissue>
    </source>
</reference>
<proteinExistence type="inferred from homology"/>
<dbReference type="FunFam" id="1.25.70.10:FF:000001">
    <property type="entry name" value="Mitochondrial transcription termination factor-like"/>
    <property type="match status" value="1"/>
</dbReference>
<keyword evidence="3" id="KW-0806">Transcription termination</keyword>
<keyword evidence="8" id="KW-0539">Nucleus</keyword>
<dbReference type="Gene3D" id="2.40.330.10">
    <property type="entry name" value="DNA-binding pseudobarrel domain"/>
    <property type="match status" value="1"/>
</dbReference>
<keyword evidence="10" id="KW-1185">Reference proteome</keyword>
<organism evidence="9 10">
    <name type="scientific">Gossypium schwendimanii</name>
    <name type="common">Cotton</name>
    <dbReference type="NCBI Taxonomy" id="34291"/>
    <lineage>
        <taxon>Eukaryota</taxon>
        <taxon>Viridiplantae</taxon>
        <taxon>Streptophyta</taxon>
        <taxon>Embryophyta</taxon>
        <taxon>Tracheophyta</taxon>
        <taxon>Spermatophyta</taxon>
        <taxon>Magnoliopsida</taxon>
        <taxon>eudicotyledons</taxon>
        <taxon>Gunneridae</taxon>
        <taxon>Pentapetalae</taxon>
        <taxon>rosids</taxon>
        <taxon>malvids</taxon>
        <taxon>Malvales</taxon>
        <taxon>Malvaceae</taxon>
        <taxon>Malvoideae</taxon>
        <taxon>Gossypium</taxon>
    </lineage>
</organism>
<name>A0A7J9KT78_GOSSC</name>
<evidence type="ECO:0000256" key="6">
    <source>
        <dbReference type="ARBA" id="ARBA00023125"/>
    </source>
</evidence>
<comment type="similarity">
    <text evidence="2">Belongs to the mTERF family.</text>
</comment>
<comment type="caution">
    <text evidence="9">The sequence shown here is derived from an EMBL/GenBank/DDBJ whole genome shotgun (WGS) entry which is preliminary data.</text>
</comment>
<dbReference type="InterPro" id="IPR005508">
    <property type="entry name" value="At2g31720-like"/>
</dbReference>
<dbReference type="GO" id="GO:0005634">
    <property type="term" value="C:nucleus"/>
    <property type="evidence" value="ECO:0007669"/>
    <property type="project" value="UniProtKB-SubCell"/>
</dbReference>
<comment type="subcellular location">
    <subcellularLocation>
        <location evidence="1">Nucleus</location>
    </subcellularLocation>
</comment>
<dbReference type="GO" id="GO:0006353">
    <property type="term" value="P:DNA-templated transcription termination"/>
    <property type="evidence" value="ECO:0007669"/>
    <property type="project" value="UniProtKB-KW"/>
</dbReference>
<sequence length="538" mass="61789">MGGTGTGLVLVIQKTIFYSDVNPTASRFSIPFSQVKTHDFLNEAEAKELAHKNPMQVCLLDPSLKQTSITFNKWVMGNTSLYVLTNTWNSVVKNNQLEKGVMVQLWSFRIAKLKIHSQIEVATMSALLKAEKERRMGKSEYYSNSRRLVSAFESMIFSIFKSQVFIRNGSFILPTCAKNVSFSRPIALLLVRYESGIAENEQPFKISYLINTIGLSPQSAFSVSKKLHFETSQQPDTVISFFNNHGFSRTQIRDIVQKWPASLLCNPEKTLLPKLQFFYSKRISGSQLLRILSSNPDSFRRSLDNCIIPNFNSFKEFTRCGDDQVFLAYKNYSDVLSRNFQSIVAPNIAILKEYGVPESNIMVELVVHPRAYAVSPDKFSRTVEQVKKMGFNPSKRRFLTALQAFLQTSKSTWEKKFDLLNQWGWSNEVVLSAFEKYPRFMMFSEKKITTIMSFFVHTMGWKSLDIANRPVILSYSLERRIIPRCSVLQALLSKGLIKKFSVCLVLEYTEKAFLQRFVTPYEDPYILKLYEQKLGLSE</sequence>
<evidence type="ECO:0000313" key="9">
    <source>
        <dbReference type="EMBL" id="MBA0849702.1"/>
    </source>
</evidence>
<protein>
    <submittedName>
        <fullName evidence="9">Uncharacterized protein</fullName>
    </submittedName>
</protein>
<evidence type="ECO:0000256" key="1">
    <source>
        <dbReference type="ARBA" id="ARBA00004123"/>
    </source>
</evidence>
<keyword evidence="4" id="KW-0809">Transit peptide</keyword>
<dbReference type="Gene3D" id="1.25.70.10">
    <property type="entry name" value="Transcription termination factor 3, mitochondrial"/>
    <property type="match status" value="1"/>
</dbReference>
<keyword evidence="5" id="KW-0805">Transcription regulation</keyword>
<gene>
    <name evidence="9" type="ORF">Goshw_019465</name>
</gene>
<dbReference type="InterPro" id="IPR015300">
    <property type="entry name" value="DNA-bd_pseudobarrel_sf"/>
</dbReference>
<evidence type="ECO:0000256" key="5">
    <source>
        <dbReference type="ARBA" id="ARBA00023015"/>
    </source>
</evidence>
<evidence type="ECO:0000256" key="8">
    <source>
        <dbReference type="ARBA" id="ARBA00023242"/>
    </source>
</evidence>
<dbReference type="SUPFAM" id="SSF101936">
    <property type="entry name" value="DNA-binding pseudobarrel domain"/>
    <property type="match status" value="1"/>
</dbReference>
<dbReference type="InterPro" id="IPR003690">
    <property type="entry name" value="MTERF"/>
</dbReference>
<evidence type="ECO:0000256" key="4">
    <source>
        <dbReference type="ARBA" id="ARBA00022946"/>
    </source>
</evidence>
<dbReference type="OrthoDB" id="637682at2759"/>
<evidence type="ECO:0000256" key="2">
    <source>
        <dbReference type="ARBA" id="ARBA00007692"/>
    </source>
</evidence>
<dbReference type="Pfam" id="PF02536">
    <property type="entry name" value="mTERF"/>
    <property type="match status" value="1"/>
</dbReference>
<evidence type="ECO:0000256" key="7">
    <source>
        <dbReference type="ARBA" id="ARBA00023163"/>
    </source>
</evidence>
<keyword evidence="6" id="KW-0238">DNA-binding</keyword>
<dbReference type="SMART" id="SM00733">
    <property type="entry name" value="Mterf"/>
    <property type="match status" value="6"/>
</dbReference>
<evidence type="ECO:0000256" key="3">
    <source>
        <dbReference type="ARBA" id="ARBA00022472"/>
    </source>
</evidence>
<evidence type="ECO:0000313" key="10">
    <source>
        <dbReference type="Proteomes" id="UP000593576"/>
    </source>
</evidence>
<dbReference type="GO" id="GO:0003677">
    <property type="term" value="F:DNA binding"/>
    <property type="evidence" value="ECO:0007669"/>
    <property type="project" value="UniProtKB-KW"/>
</dbReference>
<dbReference type="Pfam" id="PF03754">
    <property type="entry name" value="At2g31720-like"/>
    <property type="match status" value="1"/>
</dbReference>
<dbReference type="Proteomes" id="UP000593576">
    <property type="component" value="Unassembled WGS sequence"/>
</dbReference>
<dbReference type="PANTHER" id="PTHR13068">
    <property type="entry name" value="CGI-12 PROTEIN-RELATED"/>
    <property type="match status" value="1"/>
</dbReference>
<dbReference type="InterPro" id="IPR038538">
    <property type="entry name" value="MTERF_sf"/>
</dbReference>
<keyword evidence="7" id="KW-0804">Transcription</keyword>
<dbReference type="PANTHER" id="PTHR13068:SF166">
    <property type="entry name" value="TRANSCRIPTION TERMINATION FACTOR MTERF15, MITOCHONDRIAL-LIKE"/>
    <property type="match status" value="1"/>
</dbReference>
<accession>A0A7J9KT78</accession>
<dbReference type="EMBL" id="JABFAF010000002">
    <property type="protein sequence ID" value="MBA0849702.1"/>
    <property type="molecule type" value="Genomic_DNA"/>
</dbReference>
<dbReference type="AlphaFoldDB" id="A0A7J9KT78"/>